<reference evidence="2" key="1">
    <citation type="submission" date="2024-05" db="EMBL/GenBank/DDBJ databases">
        <title>Whole genome shotgun sequence of Streptomyces violascens NBRC 12920.</title>
        <authorList>
            <person name="Komaki H."/>
            <person name="Tamura T."/>
        </authorList>
    </citation>
    <scope>NUCLEOTIDE SEQUENCE</scope>
    <source>
        <strain evidence="2">NBRC 12920</strain>
    </source>
</reference>
<evidence type="ECO:0000313" key="3">
    <source>
        <dbReference type="Proteomes" id="UP001050808"/>
    </source>
</evidence>
<proteinExistence type="predicted"/>
<protein>
    <submittedName>
        <fullName evidence="2">Flavodoxin</fullName>
    </submittedName>
</protein>
<dbReference type="Gene3D" id="3.40.50.360">
    <property type="match status" value="1"/>
</dbReference>
<dbReference type="SUPFAM" id="SSF52218">
    <property type="entry name" value="Flavoproteins"/>
    <property type="match status" value="1"/>
</dbReference>
<dbReference type="Proteomes" id="UP001050808">
    <property type="component" value="Unassembled WGS sequence"/>
</dbReference>
<keyword evidence="3" id="KW-1185">Reference proteome</keyword>
<evidence type="ECO:0000259" key="1">
    <source>
        <dbReference type="Pfam" id="PF12724"/>
    </source>
</evidence>
<evidence type="ECO:0000313" key="2">
    <source>
        <dbReference type="EMBL" id="GHI41614.1"/>
    </source>
</evidence>
<dbReference type="InterPro" id="IPR026816">
    <property type="entry name" value="Flavodoxin_dom"/>
</dbReference>
<dbReference type="RefSeq" id="WP_226599647.1">
    <property type="nucleotide sequence ID" value="NZ_BNDY01000017.1"/>
</dbReference>
<gene>
    <name evidence="2" type="ORF">Sviol_60220</name>
</gene>
<dbReference type="Pfam" id="PF12724">
    <property type="entry name" value="Flavodoxin_5"/>
    <property type="match status" value="1"/>
</dbReference>
<dbReference type="EMBL" id="BNDY01000017">
    <property type="protein sequence ID" value="GHI41614.1"/>
    <property type="molecule type" value="Genomic_DNA"/>
</dbReference>
<name>A0ABQ3QWM0_9ACTN</name>
<sequence length="160" mass="17588">MKAMIVCVSVSHGNTKKVADVMAHVLEAPVVTPEQVDLAELSACDLVGFGSGIFSMAFHPRLREFIRSLPEEQRGKAFVFATGGLPETPLRPYTRPLLRLLEQKGFEAADAFSCRALDTWLPFKPIGGIRKQRPNADDLAAARTFAEDLRARVHTTSRPA</sequence>
<organism evidence="2 3">
    <name type="scientific">Streptomyces violascens</name>
    <dbReference type="NCBI Taxonomy" id="67381"/>
    <lineage>
        <taxon>Bacteria</taxon>
        <taxon>Bacillati</taxon>
        <taxon>Actinomycetota</taxon>
        <taxon>Actinomycetes</taxon>
        <taxon>Kitasatosporales</taxon>
        <taxon>Streptomycetaceae</taxon>
        <taxon>Streptomyces</taxon>
    </lineage>
</organism>
<comment type="caution">
    <text evidence="2">The sequence shown here is derived from an EMBL/GenBank/DDBJ whole genome shotgun (WGS) entry which is preliminary data.</text>
</comment>
<accession>A0ABQ3QWM0</accession>
<feature type="domain" description="Flavodoxin" evidence="1">
    <location>
        <begin position="6"/>
        <end position="95"/>
    </location>
</feature>
<dbReference type="InterPro" id="IPR029039">
    <property type="entry name" value="Flavoprotein-like_sf"/>
</dbReference>